<dbReference type="EMBL" id="LLXJ01003246">
    <property type="protein sequence ID" value="PKB97368.1"/>
    <property type="molecule type" value="Genomic_DNA"/>
</dbReference>
<accession>A0A2N0NS17</accession>
<evidence type="ECO:0000313" key="2">
    <source>
        <dbReference type="Proteomes" id="UP000232722"/>
    </source>
</evidence>
<reference evidence="1 2" key="1">
    <citation type="submission" date="2016-04" db="EMBL/GenBank/DDBJ databases">
        <title>Genome analyses suggest a sexual origin of heterokaryosis in a supposedly ancient asexual fungus.</title>
        <authorList>
            <person name="Ropars J."/>
            <person name="Sedzielewska K."/>
            <person name="Noel J."/>
            <person name="Charron P."/>
            <person name="Farinelli L."/>
            <person name="Marton T."/>
            <person name="Kruger M."/>
            <person name="Pelin A."/>
            <person name="Brachmann A."/>
            <person name="Corradi N."/>
        </authorList>
    </citation>
    <scope>NUCLEOTIDE SEQUENCE [LARGE SCALE GENOMIC DNA]</scope>
    <source>
        <strain evidence="1 2">A5</strain>
    </source>
</reference>
<dbReference type="GO" id="GO:0003676">
    <property type="term" value="F:nucleic acid binding"/>
    <property type="evidence" value="ECO:0007669"/>
    <property type="project" value="InterPro"/>
</dbReference>
<evidence type="ECO:0008006" key="3">
    <source>
        <dbReference type="Google" id="ProtNLM"/>
    </source>
</evidence>
<sequence>MVWDCFSSFGMGPLVQVHVQVHGRENANDYINVLNNHLLPYLEELDNQNNYIFQDNNAQIHRARSTLRWISDNIDQLRLRKVLI</sequence>
<organism evidence="1 2">
    <name type="scientific">Rhizophagus irregularis</name>
    <dbReference type="NCBI Taxonomy" id="588596"/>
    <lineage>
        <taxon>Eukaryota</taxon>
        <taxon>Fungi</taxon>
        <taxon>Fungi incertae sedis</taxon>
        <taxon>Mucoromycota</taxon>
        <taxon>Glomeromycotina</taxon>
        <taxon>Glomeromycetes</taxon>
        <taxon>Glomerales</taxon>
        <taxon>Glomeraceae</taxon>
        <taxon>Rhizophagus</taxon>
    </lineage>
</organism>
<comment type="caution">
    <text evidence="1">The sequence shown here is derived from an EMBL/GenBank/DDBJ whole genome shotgun (WGS) entry which is preliminary data.</text>
</comment>
<protein>
    <recommendedName>
        <fullName evidence="3">Tc1-like transposase DDE domain-containing protein</fullName>
    </recommendedName>
</protein>
<evidence type="ECO:0000313" key="1">
    <source>
        <dbReference type="EMBL" id="PKB97368.1"/>
    </source>
</evidence>
<proteinExistence type="predicted"/>
<dbReference type="Gene3D" id="3.30.420.10">
    <property type="entry name" value="Ribonuclease H-like superfamily/Ribonuclease H"/>
    <property type="match status" value="1"/>
</dbReference>
<dbReference type="InterPro" id="IPR036397">
    <property type="entry name" value="RNaseH_sf"/>
</dbReference>
<dbReference type="AlphaFoldDB" id="A0A2N0NS17"/>
<dbReference type="Proteomes" id="UP000232722">
    <property type="component" value="Unassembled WGS sequence"/>
</dbReference>
<name>A0A2N0NS17_9GLOM</name>
<gene>
    <name evidence="1" type="ORF">RhiirA5_433281</name>
</gene>
<reference evidence="1 2" key="2">
    <citation type="submission" date="2017-09" db="EMBL/GenBank/DDBJ databases">
        <title>Extensive intraspecific genome diversity in a model arbuscular mycorrhizal fungus.</title>
        <authorList>
            <person name="Chen E.C."/>
            <person name="Morin E."/>
            <person name="Beaudet D."/>
            <person name="Noel J."/>
            <person name="Ndikumana S."/>
            <person name="Charron P."/>
            <person name="St-Onge C."/>
            <person name="Giorgi J."/>
            <person name="Grigoriev I.V."/>
            <person name="Roux C."/>
            <person name="Martin F.M."/>
            <person name="Corradi N."/>
        </authorList>
    </citation>
    <scope>NUCLEOTIDE SEQUENCE [LARGE SCALE GENOMIC DNA]</scope>
    <source>
        <strain evidence="1 2">A5</strain>
    </source>
</reference>